<evidence type="ECO:0000256" key="1">
    <source>
        <dbReference type="SAM" id="MobiDB-lite"/>
    </source>
</evidence>
<dbReference type="VEuPathDB" id="FungiDB:PC110_g8380"/>
<accession>A0A8T1HFT0</accession>
<dbReference type="Proteomes" id="UP000760860">
    <property type="component" value="Unassembled WGS sequence"/>
</dbReference>
<evidence type="ECO:0000313" key="3">
    <source>
        <dbReference type="Proteomes" id="UP000760860"/>
    </source>
</evidence>
<protein>
    <submittedName>
        <fullName evidence="2">Uncharacterized protein</fullName>
    </submittedName>
</protein>
<dbReference type="VEuPathDB" id="FungiDB:PC110_g8381"/>
<dbReference type="EMBL" id="RCMV01000992">
    <property type="protein sequence ID" value="KAG3211150.1"/>
    <property type="molecule type" value="Genomic_DNA"/>
</dbReference>
<evidence type="ECO:0000313" key="2">
    <source>
        <dbReference type="EMBL" id="KAG3211150.1"/>
    </source>
</evidence>
<reference evidence="2" key="1">
    <citation type="submission" date="2018-05" db="EMBL/GenBank/DDBJ databases">
        <title>Effector identification in a new, highly contiguous assembly of the strawberry crown rot pathogen Phytophthora cactorum.</title>
        <authorList>
            <person name="Armitage A.D."/>
            <person name="Nellist C.F."/>
            <person name="Bates H."/>
            <person name="Vickerstaff R.J."/>
            <person name="Harrison R.J."/>
        </authorList>
    </citation>
    <scope>NUCLEOTIDE SEQUENCE</scope>
    <source>
        <strain evidence="2">P421</strain>
    </source>
</reference>
<organism evidence="2 3">
    <name type="scientific">Phytophthora cactorum</name>
    <dbReference type="NCBI Taxonomy" id="29920"/>
    <lineage>
        <taxon>Eukaryota</taxon>
        <taxon>Sar</taxon>
        <taxon>Stramenopiles</taxon>
        <taxon>Oomycota</taxon>
        <taxon>Peronosporomycetes</taxon>
        <taxon>Peronosporales</taxon>
        <taxon>Peronosporaceae</taxon>
        <taxon>Phytophthora</taxon>
    </lineage>
</organism>
<sequence length="164" mass="18798">MSRAAQNLRNGLCSNPQHKQQTSDSNLLYRLYDFIMVKYATDNVTSTPTQDNSDVDKVENGYANMPNTPKATDVMPILAEKRTGMYRFANPFSRDVYYVRECFPRYYALIIDLLLHHNTDIATITGTSDQLSFFDPKSVSLDVLKVGSYHIVDPRYPMETFDSF</sequence>
<name>A0A8T1HFT0_9STRA</name>
<comment type="caution">
    <text evidence="2">The sequence shown here is derived from an EMBL/GenBank/DDBJ whole genome shotgun (WGS) entry which is preliminary data.</text>
</comment>
<feature type="region of interest" description="Disordered" evidence="1">
    <location>
        <begin position="1"/>
        <end position="20"/>
    </location>
</feature>
<gene>
    <name evidence="2" type="ORF">PC129_g17860</name>
</gene>
<dbReference type="AlphaFoldDB" id="A0A8T1HFT0"/>
<proteinExistence type="predicted"/>